<dbReference type="NCBIfam" id="NF004889">
    <property type="entry name" value="PRK06252.1"/>
    <property type="match status" value="1"/>
</dbReference>
<dbReference type="SUPFAM" id="SSF51726">
    <property type="entry name" value="UROD/MetE-like"/>
    <property type="match status" value="1"/>
</dbReference>
<dbReference type="GO" id="GO:0004853">
    <property type="term" value="F:uroporphyrinogen decarboxylase activity"/>
    <property type="evidence" value="ECO:0007669"/>
    <property type="project" value="InterPro"/>
</dbReference>
<reference evidence="8 9" key="1">
    <citation type="submission" date="2010-05" db="EMBL/GenBank/DDBJ databases">
        <title>Complete sequence of Thermincola sp. JR.</title>
        <authorList>
            <consortium name="US DOE Joint Genome Institute"/>
            <person name="Lucas S."/>
            <person name="Copeland A."/>
            <person name="Lapidus A."/>
            <person name="Cheng J.-F."/>
            <person name="Bruce D."/>
            <person name="Goodwin L."/>
            <person name="Pitluck S."/>
            <person name="Chertkov O."/>
            <person name="Detter J.C."/>
            <person name="Han C."/>
            <person name="Tapia R."/>
            <person name="Land M."/>
            <person name="Hauser L."/>
            <person name="Kyrpides N."/>
            <person name="Mikhailova N."/>
            <person name="Hazen T.C."/>
            <person name="Woyke T."/>
        </authorList>
    </citation>
    <scope>NUCLEOTIDE SEQUENCE [LARGE SCALE GENOMIC DNA]</scope>
    <source>
        <strain evidence="8 9">JR</strain>
    </source>
</reference>
<dbReference type="GO" id="GO:0032259">
    <property type="term" value="P:methylation"/>
    <property type="evidence" value="ECO:0007669"/>
    <property type="project" value="UniProtKB-KW"/>
</dbReference>
<dbReference type="GO" id="GO:0015948">
    <property type="term" value="P:methanogenesis"/>
    <property type="evidence" value="ECO:0007669"/>
    <property type="project" value="UniProtKB-KW"/>
</dbReference>
<protein>
    <submittedName>
        <fullName evidence="8">Methyltransferase MtaA/CmuA family</fullName>
    </submittedName>
</protein>
<evidence type="ECO:0000313" key="8">
    <source>
        <dbReference type="EMBL" id="ADG81351.1"/>
    </source>
</evidence>
<dbReference type="InterPro" id="IPR038071">
    <property type="entry name" value="UROD/MetE-like_sf"/>
</dbReference>
<dbReference type="Gene3D" id="3.20.20.210">
    <property type="match status" value="1"/>
</dbReference>
<dbReference type="NCBIfam" id="TIGR01463">
    <property type="entry name" value="mtaA_cmuA"/>
    <property type="match status" value="1"/>
</dbReference>
<dbReference type="GO" id="GO:0046872">
    <property type="term" value="F:metal ion binding"/>
    <property type="evidence" value="ECO:0007669"/>
    <property type="project" value="UniProtKB-KW"/>
</dbReference>
<dbReference type="HOGENOM" id="CLU_040933_2_1_9"/>
<dbReference type="InterPro" id="IPR006360">
    <property type="entry name" value="Mtase_MtaA_CmuA"/>
</dbReference>
<dbReference type="Pfam" id="PF01208">
    <property type="entry name" value="URO-D"/>
    <property type="match status" value="1"/>
</dbReference>
<evidence type="ECO:0000256" key="1">
    <source>
        <dbReference type="ARBA" id="ARBA00001947"/>
    </source>
</evidence>
<dbReference type="InterPro" id="IPR052024">
    <property type="entry name" value="Methanogen_methyltrans"/>
</dbReference>
<keyword evidence="3 8" id="KW-0808">Transferase</keyword>
<dbReference type="GO" id="GO:0006730">
    <property type="term" value="P:one-carbon metabolic process"/>
    <property type="evidence" value="ECO:0007669"/>
    <property type="project" value="InterPro"/>
</dbReference>
<keyword evidence="2 8" id="KW-0489">Methyltransferase</keyword>
<keyword evidence="9" id="KW-1185">Reference proteome</keyword>
<dbReference type="STRING" id="635013.TherJR_0470"/>
<gene>
    <name evidence="8" type="ordered locus">TherJR_0470</name>
</gene>
<comment type="cofactor">
    <cofactor evidence="1">
        <name>Zn(2+)</name>
        <dbReference type="ChEBI" id="CHEBI:29105"/>
    </cofactor>
</comment>
<dbReference type="GO" id="GO:0006779">
    <property type="term" value="P:porphyrin-containing compound biosynthetic process"/>
    <property type="evidence" value="ECO:0007669"/>
    <property type="project" value="InterPro"/>
</dbReference>
<evidence type="ECO:0000256" key="2">
    <source>
        <dbReference type="ARBA" id="ARBA00022603"/>
    </source>
</evidence>
<evidence type="ECO:0000256" key="3">
    <source>
        <dbReference type="ARBA" id="ARBA00022679"/>
    </source>
</evidence>
<keyword evidence="6" id="KW-0484">Methanogenesis</keyword>
<name>D5XB31_THEPJ</name>
<accession>D5XB31</accession>
<dbReference type="InterPro" id="IPR000257">
    <property type="entry name" value="Uroporphyrinogen_deCOase"/>
</dbReference>
<evidence type="ECO:0000256" key="6">
    <source>
        <dbReference type="ARBA" id="ARBA00022994"/>
    </source>
</evidence>
<dbReference type="Proteomes" id="UP000002377">
    <property type="component" value="Chromosome"/>
</dbReference>
<keyword evidence="4" id="KW-0479">Metal-binding</keyword>
<evidence type="ECO:0000256" key="4">
    <source>
        <dbReference type="ARBA" id="ARBA00022723"/>
    </source>
</evidence>
<dbReference type="AlphaFoldDB" id="D5XB31"/>
<proteinExistence type="predicted"/>
<dbReference type="GO" id="GO:0008168">
    <property type="term" value="F:methyltransferase activity"/>
    <property type="evidence" value="ECO:0007669"/>
    <property type="project" value="UniProtKB-KW"/>
</dbReference>
<sequence>MEQMTSKQRVLGLLKGETVDRPACYSGTGTVWGAALKHYGYNFADAHHDPEKMARLATFPFEAAGFECALMPFDICVEAELLGCDINYFSNSDESIYPNIKKRLIMKPNEIEGVEVPDHVMGGRVPVVCNAIRQAKAEFGQHIPIGAHILGPFTLATHLMDFNELLMTVFRKPDLVSGLLEKLAGVLMNVARAYEEAGADYICLREMSGTTDIVSPKQFNELLRPELVKIIQNCRVPVVLHICGNTNKIVQYMVECNAHAISVETRNDLVRTRQDIGNGPLVFGNIDGFGVLVKGTPEEVEQEVIKCLRNGVDALWPGCEISLKAPLENLRAMVRAVEKHGHSEWHRKS</sequence>
<dbReference type="PANTHER" id="PTHR47099">
    <property type="entry name" value="METHYLCOBAMIDE:COM METHYLTRANSFERASE MTBA"/>
    <property type="match status" value="1"/>
</dbReference>
<evidence type="ECO:0000259" key="7">
    <source>
        <dbReference type="Pfam" id="PF01208"/>
    </source>
</evidence>
<feature type="domain" description="Uroporphyrinogen decarboxylase (URO-D)" evidence="7">
    <location>
        <begin position="5"/>
        <end position="339"/>
    </location>
</feature>
<evidence type="ECO:0000313" key="9">
    <source>
        <dbReference type="Proteomes" id="UP000002377"/>
    </source>
</evidence>
<dbReference type="EMBL" id="CP002028">
    <property type="protein sequence ID" value="ADG81351.1"/>
    <property type="molecule type" value="Genomic_DNA"/>
</dbReference>
<keyword evidence="5" id="KW-0862">Zinc</keyword>
<dbReference type="PANTHER" id="PTHR47099:SF1">
    <property type="entry name" value="METHYLCOBAMIDE:COM METHYLTRANSFERASE MTBA"/>
    <property type="match status" value="1"/>
</dbReference>
<organism evidence="8 9">
    <name type="scientific">Thermincola potens (strain JR)</name>
    <dbReference type="NCBI Taxonomy" id="635013"/>
    <lineage>
        <taxon>Bacteria</taxon>
        <taxon>Bacillati</taxon>
        <taxon>Bacillota</taxon>
        <taxon>Clostridia</taxon>
        <taxon>Eubacteriales</taxon>
        <taxon>Thermincolaceae</taxon>
        <taxon>Thermincola</taxon>
    </lineage>
</organism>
<dbReference type="KEGG" id="tjr:TherJR_0470"/>
<evidence type="ECO:0000256" key="5">
    <source>
        <dbReference type="ARBA" id="ARBA00022833"/>
    </source>
</evidence>
<dbReference type="eggNOG" id="COG0407">
    <property type="taxonomic scope" value="Bacteria"/>
</dbReference>